<organism evidence="3 4">
    <name type="scientific">Singulisphaera acidiphila (strain ATCC BAA-1392 / DSM 18658 / VKM B-2454 / MOB10)</name>
    <dbReference type="NCBI Taxonomy" id="886293"/>
    <lineage>
        <taxon>Bacteria</taxon>
        <taxon>Pseudomonadati</taxon>
        <taxon>Planctomycetota</taxon>
        <taxon>Planctomycetia</taxon>
        <taxon>Isosphaerales</taxon>
        <taxon>Isosphaeraceae</taxon>
        <taxon>Singulisphaera</taxon>
    </lineage>
</organism>
<keyword evidence="4" id="KW-1185">Reference proteome</keyword>
<dbReference type="InterPro" id="IPR000225">
    <property type="entry name" value="Armadillo"/>
</dbReference>
<evidence type="ECO:0000256" key="2">
    <source>
        <dbReference type="SAM" id="MobiDB-lite"/>
    </source>
</evidence>
<protein>
    <submittedName>
        <fullName evidence="3">HEAT repeat-containing protein</fullName>
    </submittedName>
</protein>
<dbReference type="PROSITE" id="PS50077">
    <property type="entry name" value="HEAT_REPEAT"/>
    <property type="match status" value="6"/>
</dbReference>
<evidence type="ECO:0000256" key="1">
    <source>
        <dbReference type="ARBA" id="ARBA00045876"/>
    </source>
</evidence>
<dbReference type="KEGG" id="saci:Sinac_7506"/>
<dbReference type="SUPFAM" id="SSF48371">
    <property type="entry name" value="ARM repeat"/>
    <property type="match status" value="3"/>
</dbReference>
<sequence length="1876" mass="196628">MTTLSRHKTLSDRLNSPGRPSTPVRKISSVAKADHLWLTVILAVTLLPGSHVRADEPAGREGAVEKWVEALKGEDAKARAEAARALGGMGSKAKEAAPALVKALDDADSVVRVRAAAALGRVGGPLKLALPVLLAARNDPDDGIRGDAESAWEQIGPGVRATMLAMPELLRGNDIQTQQKAAKALGTHGLDAVPALVDVLSLEHTTMSGPGIFITPAPTFGNFPRYFPGNTPRLQTNTRLRTVAIEALGKQGSNVIPTLLAALSDRDASIRDGAVQALGMLKPGLDKDEVIPALVQALRDRDSWVRQRAVEALSKAAKSSPVALAALVESLKHQDTMVRRAAVQALAPSSSSGPADTLVRNRMMATTKMAVPRDTPTIAIAPLGLAQASTVPGLIAALNDSDSYVRLKAAEALARMSPPVKESLPALVEHLSDRDSNIRQLAGQTLEGLGPRAGEVAPALRGLLKGNDPFVRVIAARVLGHTGPEGKALALPVLQEALDDEDAPARLRAAESLWDLGHADEAIPVVIAALGDHNGSNNLSNQARQILQRIGPGNKEAVPALLEAFKTSDPNTRNQILQILQRMGPAAREAAPDLLALVQSKDVGIRTAALQVLRQLGLLPKESVPAVIKAVKESDANFRSQVIPLLGQLGPESKAAIPALAELLKDPLSNRRAEAFQVLSLIAPQAPEEAAQVLVEVMKEKDVNLRTQAARLLGQLGEAGEAAIPAVIEMLKDPLPANRLQAIQLLSQFSPATKSTAAALAKALRDQDNAVRVQAVQALGQMPRQVVASLASSLKEALKDPDPTIRVSALMVLTSGGLGMRSNVTASVEFPKVPEPSLRPALLELSRDSESNIRLQAVQALSSLSRDRAIASALMERLDDPDRFVRLRAAQALARASAGSEEARVGLRGLVSALEETRSEIRLQAAGTLGQLGMRAKEELPALTERLKDPDPSIRYQIALALCRMGPEGQQAAAPVLIEVAKQGEPNNRPVAIKALRRMGAVESKLALPALLELLRSSDTGVSFQAGEALIQLGPLAKDAIPELLEMLKDGNPSTRYQAARLLDRMGPMGAKAAAPTLLEMIKNGDPNARSQAIGFIQMLPDLDVNAAIPILIEKLAESDLNVQSQTIQNLGQIGPEAKDAIPALKEVLKEPQSPFRLQAAQALGKIAGDDDPAVFDAMAELLNDARQSYNRTQAANALALMGPAGAKLALPALIDSLQSPERYTRSQALQSLGRLRGPEIKQALPAIIAVLDNIDPTTRNQAATTLEQLGNEAKPAIPALAAQLAKTNDRTLGSALVRVLGRIGPEAVPTLIAATKTAKGPTRSEVVNALGQIGPAAGPATPALVDLLGDDDAFLRHAAISALAEIGLDAVGPLTGRLSDEEAAGRQAAAEVLGRLGPGAKEAVPALTLALKDKTAAVRVATANALRLIDGEQEAAVVPVLADGLQDDDANVRRAATEALARINPVPAELAPNLTTALEEADGVTRLHAASALARLPGQTDKAVAVLADLLDDPLLCSSSLTALDQLGPTAKGAFSKLVDRLNEAYDDPVFGQLANTLARVAGAEAVAPLLKAHATADTRHQPMVVAALALTGPAGVDPLTRMLASEEAEFREQAARALGSMAREVKDGGPALHEALKDKEKGVRLEAAIGLAQLGGEAGASALPTLLATAKDSPLPDRLRAIEALGALGPPAASAVPTLALALKGKDLLRLRAAEALGRIGPLSREAAPDLERLLSDPDLLTQARAAIALREVGCETETAVDVLIEALRSPVFRSSLAQPRPTAETSPIPSFTTNRRTNIFGRVVFDPPSSLPVSPSFRREIIETLGRMKGQARKAVPALREATKEADSATRMAAAKALEAIDPAAGATGVEAQ</sequence>
<gene>
    <name evidence="3" type="ordered locus">Sinac_7506</name>
</gene>
<evidence type="ECO:0000313" key="4">
    <source>
        <dbReference type="Proteomes" id="UP000010798"/>
    </source>
</evidence>
<dbReference type="InterPro" id="IPR011989">
    <property type="entry name" value="ARM-like"/>
</dbReference>
<dbReference type="GO" id="GO:0016491">
    <property type="term" value="F:oxidoreductase activity"/>
    <property type="evidence" value="ECO:0007669"/>
    <property type="project" value="TreeGrafter"/>
</dbReference>
<name>L0DQ77_SINAD</name>
<dbReference type="HOGENOM" id="CLU_236307_0_0_0"/>
<dbReference type="PANTHER" id="PTHR12697:SF5">
    <property type="entry name" value="DEOXYHYPUSINE HYDROXYLASE"/>
    <property type="match status" value="1"/>
</dbReference>
<accession>L0DQ77</accession>
<dbReference type="PANTHER" id="PTHR12697">
    <property type="entry name" value="PBS LYASE HEAT-LIKE PROTEIN"/>
    <property type="match status" value="1"/>
</dbReference>
<dbReference type="SMART" id="SM00567">
    <property type="entry name" value="EZ_HEAT"/>
    <property type="match status" value="39"/>
</dbReference>
<dbReference type="eggNOG" id="COG1413">
    <property type="taxonomic scope" value="Bacteria"/>
</dbReference>
<feature type="region of interest" description="Disordered" evidence="2">
    <location>
        <begin position="1"/>
        <end position="24"/>
    </location>
</feature>
<dbReference type="STRING" id="886293.Sinac_7506"/>
<evidence type="ECO:0000313" key="3">
    <source>
        <dbReference type="EMBL" id="AGA31539.1"/>
    </source>
</evidence>
<reference evidence="3 4" key="1">
    <citation type="submission" date="2012-02" db="EMBL/GenBank/DDBJ databases">
        <title>Complete sequence of chromosome of Singulisphaera acidiphila DSM 18658.</title>
        <authorList>
            <consortium name="US DOE Joint Genome Institute (JGI-PGF)"/>
            <person name="Lucas S."/>
            <person name="Copeland A."/>
            <person name="Lapidus A."/>
            <person name="Glavina del Rio T."/>
            <person name="Dalin E."/>
            <person name="Tice H."/>
            <person name="Bruce D."/>
            <person name="Goodwin L."/>
            <person name="Pitluck S."/>
            <person name="Peters L."/>
            <person name="Ovchinnikova G."/>
            <person name="Chertkov O."/>
            <person name="Kyrpides N."/>
            <person name="Mavromatis K."/>
            <person name="Ivanova N."/>
            <person name="Brettin T."/>
            <person name="Detter J.C."/>
            <person name="Han C."/>
            <person name="Larimer F."/>
            <person name="Land M."/>
            <person name="Hauser L."/>
            <person name="Markowitz V."/>
            <person name="Cheng J.-F."/>
            <person name="Hugenholtz P."/>
            <person name="Woyke T."/>
            <person name="Wu D."/>
            <person name="Tindall B."/>
            <person name="Pomrenke H."/>
            <person name="Brambilla E."/>
            <person name="Klenk H.-P."/>
            <person name="Eisen J.A."/>
        </authorList>
    </citation>
    <scope>NUCLEOTIDE SEQUENCE [LARGE SCALE GENOMIC DNA]</scope>
    <source>
        <strain evidence="4">ATCC BAA-1392 / DSM 18658 / VKM B-2454 / MOB10</strain>
    </source>
</reference>
<comment type="function">
    <text evidence="1">Catalyzes the hydroxylation of the N(6)-(4-aminobutyl)-L-lysine intermediate produced by deoxyhypusine synthase/DHPS on a critical lysine of the eukaryotic translation initiation factor 5A/eIF-5A. This is the second step of the post-translational modification of that lysine into an unusual amino acid residue named hypusine. Hypusination is unique to mature eIF-5A factor and is essential for its function.</text>
</comment>
<dbReference type="EMBL" id="CP003364">
    <property type="protein sequence ID" value="AGA31539.1"/>
    <property type="molecule type" value="Genomic_DNA"/>
</dbReference>
<dbReference type="Pfam" id="PF13646">
    <property type="entry name" value="HEAT_2"/>
    <property type="match status" value="12"/>
</dbReference>
<dbReference type="InterPro" id="IPR021133">
    <property type="entry name" value="HEAT_type_2"/>
</dbReference>
<dbReference type="InterPro" id="IPR016024">
    <property type="entry name" value="ARM-type_fold"/>
</dbReference>
<dbReference type="InterPro" id="IPR004155">
    <property type="entry name" value="PBS_lyase_HEAT"/>
</dbReference>
<dbReference type="RefSeq" id="WP_015250604.1">
    <property type="nucleotide sequence ID" value="NC_019892.1"/>
</dbReference>
<dbReference type="Gene3D" id="1.25.10.10">
    <property type="entry name" value="Leucine-rich Repeat Variant"/>
    <property type="match status" value="15"/>
</dbReference>
<dbReference type="SMART" id="SM00185">
    <property type="entry name" value="ARM"/>
    <property type="match status" value="9"/>
</dbReference>
<dbReference type="Proteomes" id="UP000010798">
    <property type="component" value="Chromosome"/>
</dbReference>
<proteinExistence type="predicted"/>